<reference evidence="2 3" key="1">
    <citation type="journal article" date="2018" name="Front. Plant Sci.">
        <title>Red Clover (Trifolium pratense) and Zigzag Clover (T. medium) - A Picture of Genomic Similarities and Differences.</title>
        <authorList>
            <person name="Dluhosova J."/>
            <person name="Istvanek J."/>
            <person name="Nedelnik J."/>
            <person name="Repkova J."/>
        </authorList>
    </citation>
    <scope>NUCLEOTIDE SEQUENCE [LARGE SCALE GENOMIC DNA]</scope>
    <source>
        <strain evidence="3">cv. 10/8</strain>
        <tissue evidence="2">Leaf</tissue>
    </source>
</reference>
<accession>A0A392S2S0</accession>
<organism evidence="2 3">
    <name type="scientific">Trifolium medium</name>
    <dbReference type="NCBI Taxonomy" id="97028"/>
    <lineage>
        <taxon>Eukaryota</taxon>
        <taxon>Viridiplantae</taxon>
        <taxon>Streptophyta</taxon>
        <taxon>Embryophyta</taxon>
        <taxon>Tracheophyta</taxon>
        <taxon>Spermatophyta</taxon>
        <taxon>Magnoliopsida</taxon>
        <taxon>eudicotyledons</taxon>
        <taxon>Gunneridae</taxon>
        <taxon>Pentapetalae</taxon>
        <taxon>rosids</taxon>
        <taxon>fabids</taxon>
        <taxon>Fabales</taxon>
        <taxon>Fabaceae</taxon>
        <taxon>Papilionoideae</taxon>
        <taxon>50 kb inversion clade</taxon>
        <taxon>NPAAA clade</taxon>
        <taxon>Hologalegina</taxon>
        <taxon>IRL clade</taxon>
        <taxon>Trifolieae</taxon>
        <taxon>Trifolium</taxon>
    </lineage>
</organism>
<comment type="caution">
    <text evidence="2">The sequence shown here is derived from an EMBL/GenBank/DDBJ whole genome shotgun (WGS) entry which is preliminary data.</text>
</comment>
<evidence type="ECO:0000313" key="2">
    <source>
        <dbReference type="EMBL" id="MCI42979.1"/>
    </source>
</evidence>
<dbReference type="EMBL" id="LXQA010311600">
    <property type="protein sequence ID" value="MCI42979.1"/>
    <property type="molecule type" value="Genomic_DNA"/>
</dbReference>
<feature type="compositionally biased region" description="Polar residues" evidence="1">
    <location>
        <begin position="1"/>
        <end position="16"/>
    </location>
</feature>
<feature type="non-terminal residue" evidence="2">
    <location>
        <position position="1"/>
    </location>
</feature>
<dbReference type="Proteomes" id="UP000265520">
    <property type="component" value="Unassembled WGS sequence"/>
</dbReference>
<dbReference type="AlphaFoldDB" id="A0A392S2S0"/>
<feature type="region of interest" description="Disordered" evidence="1">
    <location>
        <begin position="1"/>
        <end position="22"/>
    </location>
</feature>
<name>A0A392S2S0_9FABA</name>
<evidence type="ECO:0000256" key="1">
    <source>
        <dbReference type="SAM" id="MobiDB-lite"/>
    </source>
</evidence>
<proteinExistence type="predicted"/>
<protein>
    <submittedName>
        <fullName evidence="2">Uncharacterized protein</fullName>
    </submittedName>
</protein>
<evidence type="ECO:0000313" key="3">
    <source>
        <dbReference type="Proteomes" id="UP000265520"/>
    </source>
</evidence>
<sequence length="43" mass="4796">TDFPQSHNTAPETNLQDMPMTVKTSEDDCKVELNDSKLCLEIG</sequence>
<keyword evidence="3" id="KW-1185">Reference proteome</keyword>